<protein>
    <submittedName>
        <fullName evidence="1">Uncharacterized protein</fullName>
    </submittedName>
</protein>
<reference evidence="1" key="2">
    <citation type="journal article" date="2015" name="Data Brief">
        <title>Shoot transcriptome of the giant reed, Arundo donax.</title>
        <authorList>
            <person name="Barrero R.A."/>
            <person name="Guerrero F.D."/>
            <person name="Moolhuijzen P."/>
            <person name="Goolsby J.A."/>
            <person name="Tidwell J."/>
            <person name="Bellgard S.E."/>
            <person name="Bellgard M.I."/>
        </authorList>
    </citation>
    <scope>NUCLEOTIDE SEQUENCE</scope>
    <source>
        <tissue evidence="1">Shoot tissue taken approximately 20 cm above the soil surface</tissue>
    </source>
</reference>
<accession>A0A0A9CA49</accession>
<evidence type="ECO:0000313" key="1">
    <source>
        <dbReference type="EMBL" id="JAD71338.1"/>
    </source>
</evidence>
<name>A0A0A9CA49_ARUDO</name>
<reference evidence="1" key="1">
    <citation type="submission" date="2014-09" db="EMBL/GenBank/DDBJ databases">
        <authorList>
            <person name="Magalhaes I.L.F."/>
            <person name="Oliveira U."/>
            <person name="Santos F.R."/>
            <person name="Vidigal T.H.D.A."/>
            <person name="Brescovit A.D."/>
            <person name="Santos A.J."/>
        </authorList>
    </citation>
    <scope>NUCLEOTIDE SEQUENCE</scope>
    <source>
        <tissue evidence="1">Shoot tissue taken approximately 20 cm above the soil surface</tissue>
    </source>
</reference>
<sequence>MFLLPSKVGSQHTRMYMAMYHSYQWNKMIQRLILHIQL</sequence>
<organism evidence="1">
    <name type="scientific">Arundo donax</name>
    <name type="common">Giant reed</name>
    <name type="synonym">Donax arundinaceus</name>
    <dbReference type="NCBI Taxonomy" id="35708"/>
    <lineage>
        <taxon>Eukaryota</taxon>
        <taxon>Viridiplantae</taxon>
        <taxon>Streptophyta</taxon>
        <taxon>Embryophyta</taxon>
        <taxon>Tracheophyta</taxon>
        <taxon>Spermatophyta</taxon>
        <taxon>Magnoliopsida</taxon>
        <taxon>Liliopsida</taxon>
        <taxon>Poales</taxon>
        <taxon>Poaceae</taxon>
        <taxon>PACMAD clade</taxon>
        <taxon>Arundinoideae</taxon>
        <taxon>Arundineae</taxon>
        <taxon>Arundo</taxon>
    </lineage>
</organism>
<proteinExistence type="predicted"/>
<dbReference type="EMBL" id="GBRH01226557">
    <property type="protein sequence ID" value="JAD71338.1"/>
    <property type="molecule type" value="Transcribed_RNA"/>
</dbReference>
<dbReference type="AlphaFoldDB" id="A0A0A9CA49"/>